<dbReference type="Gene3D" id="3.40.50.1000">
    <property type="entry name" value="HAD superfamily/HAD-like"/>
    <property type="match status" value="1"/>
</dbReference>
<dbReference type="OrthoDB" id="9796026at2"/>
<name>A0A1B1YGM2_THEST</name>
<dbReference type="AlphaFoldDB" id="A0A1B1YGM2"/>
<gene>
    <name evidence="1" type="ORF">CSTERTH_13170</name>
</gene>
<evidence type="ECO:0000313" key="2">
    <source>
        <dbReference type="Proteomes" id="UP000092971"/>
    </source>
</evidence>
<dbReference type="Proteomes" id="UP000092971">
    <property type="component" value="Chromosome"/>
</dbReference>
<organism evidence="1 2">
    <name type="scientific">Thermoclostridium stercorarium subsp. thermolacticum DSM 2910</name>
    <dbReference type="NCBI Taxonomy" id="1121336"/>
    <lineage>
        <taxon>Bacteria</taxon>
        <taxon>Bacillati</taxon>
        <taxon>Bacillota</taxon>
        <taxon>Clostridia</taxon>
        <taxon>Eubacteriales</taxon>
        <taxon>Oscillospiraceae</taxon>
        <taxon>Thermoclostridium</taxon>
    </lineage>
</organism>
<dbReference type="RefSeq" id="WP_015360367.1">
    <property type="nucleotide sequence ID" value="NZ_CP014672.1"/>
</dbReference>
<dbReference type="InterPro" id="IPR036412">
    <property type="entry name" value="HAD-like_sf"/>
</dbReference>
<accession>A0A1B1YGM2</accession>
<proteinExistence type="predicted"/>
<dbReference type="EMBL" id="CP014672">
    <property type="protein sequence ID" value="ANW99909.1"/>
    <property type="molecule type" value="Genomic_DNA"/>
</dbReference>
<evidence type="ECO:0000313" key="1">
    <source>
        <dbReference type="EMBL" id="ANW99909.1"/>
    </source>
</evidence>
<dbReference type="InterPro" id="IPR023214">
    <property type="entry name" value="HAD_sf"/>
</dbReference>
<reference evidence="1 2" key="1">
    <citation type="submission" date="2016-02" db="EMBL/GenBank/DDBJ databases">
        <title>Comparison of Clostridium stercorarium subspecies using comparative genomics and transcriptomics.</title>
        <authorList>
            <person name="Schellenberg J."/>
            <person name="Thallinger G."/>
            <person name="Levin D.B."/>
            <person name="Zhang X."/>
            <person name="Alvare G."/>
            <person name="Fristensky B."/>
            <person name="Sparling R."/>
        </authorList>
    </citation>
    <scope>NUCLEOTIDE SEQUENCE [LARGE SCALE GENOMIC DNA]</scope>
    <source>
        <strain evidence="1 2">DSM 2910</strain>
    </source>
</reference>
<protein>
    <submittedName>
        <fullName evidence="1">Haloacid dehalogenase</fullName>
    </submittedName>
</protein>
<sequence length="289" mass="33473">MNTAIENFTPRHEFLVCIDSDGCAFDTMEIKHKECFCPATIEDWELQPVSKYAREAWEYVNLYSKTRGCSRFHAIIYMLDLLAERKEVKARNFRMPEYESLRHWVKTAPVLNNDALGKLTDDPVMERTFQWSLDVNRRIAKMVHGVPPFPYVRESLERLSEFADIVIVSATPREALLKEWHEHGLDRYIALLGAQEDGSKKEIISKVKGFYESEKSIMLGDAPGDYNAASANGILFYPIIPNDEENSWKEFHDRIIDLFKRGIYGGEEMKKQIERFDKALPDTPPWISG</sequence>
<dbReference type="SUPFAM" id="SSF56784">
    <property type="entry name" value="HAD-like"/>
    <property type="match status" value="1"/>
</dbReference>